<name>A0ABT3RK76_9BACT</name>
<accession>A0ABT3RK76</accession>
<evidence type="ECO:0000313" key="3">
    <source>
        <dbReference type="Proteomes" id="UP001207228"/>
    </source>
</evidence>
<sequence length="347" mass="39722">MERILFDCWYYNHFKGNAYSFEDYLKENHSEFVIQLSKRSKWIRGFLLFMAGRKCRLIVTYLASSGTPVLAILEAIFRKRQHLVLLEFIQTKPENKILKLIWPLWRKYIYGPSLRYSLARAQVLTLAEIDTYSALFGIPKERFSFIPWPLHFDQRRLNKSSTTATSISRDENGVAQNYVMASGRANVDWETIFKVAENSDWPLLVVCTSKHLERVSKLNKQGRATVLHDIPQEEHDAYVKGATVYALCLEETFTSVGQVRLMNTIEQGVPVVATKVSGLEGYAINGVNSILVPPGDVLSIKSSIDKLFSAPDLRARLVQSAQNHMQDRTFTNYINQISKTVNNLIYT</sequence>
<dbReference type="RefSeq" id="WP_266054440.1">
    <property type="nucleotide sequence ID" value="NZ_JAPFQO010000019.1"/>
</dbReference>
<evidence type="ECO:0000259" key="1">
    <source>
        <dbReference type="Pfam" id="PF00534"/>
    </source>
</evidence>
<keyword evidence="3" id="KW-1185">Reference proteome</keyword>
<dbReference type="Pfam" id="PF00534">
    <property type="entry name" value="Glycos_transf_1"/>
    <property type="match status" value="1"/>
</dbReference>
<gene>
    <name evidence="2" type="ORF">OO017_19775</name>
</gene>
<proteinExistence type="predicted"/>
<reference evidence="2 3" key="1">
    <citation type="submission" date="2022-11" db="EMBL/GenBank/DDBJ databases">
        <title>The characterization of three novel Bacteroidetes species and genomic analysis of their roles in tidal elemental geochemical cycles.</title>
        <authorList>
            <person name="Ma K.-J."/>
        </authorList>
    </citation>
    <scope>NUCLEOTIDE SEQUENCE [LARGE SCALE GENOMIC DNA]</scope>
    <source>
        <strain evidence="2 3">M82</strain>
    </source>
</reference>
<dbReference type="InterPro" id="IPR001296">
    <property type="entry name" value="Glyco_trans_1"/>
</dbReference>
<dbReference type="Gene3D" id="3.40.50.2000">
    <property type="entry name" value="Glycogen Phosphorylase B"/>
    <property type="match status" value="1"/>
</dbReference>
<dbReference type="SUPFAM" id="SSF53756">
    <property type="entry name" value="UDP-Glycosyltransferase/glycogen phosphorylase"/>
    <property type="match status" value="1"/>
</dbReference>
<evidence type="ECO:0000313" key="2">
    <source>
        <dbReference type="EMBL" id="MCX2742205.1"/>
    </source>
</evidence>
<dbReference type="EMBL" id="JAPFQO010000019">
    <property type="protein sequence ID" value="MCX2742205.1"/>
    <property type="molecule type" value="Genomic_DNA"/>
</dbReference>
<dbReference type="Proteomes" id="UP001207228">
    <property type="component" value="Unassembled WGS sequence"/>
</dbReference>
<feature type="domain" description="Glycosyl transferase family 1" evidence="1">
    <location>
        <begin position="213"/>
        <end position="323"/>
    </location>
</feature>
<organism evidence="2 3">
    <name type="scientific">Pontibacter anaerobius</name>
    <dbReference type="NCBI Taxonomy" id="2993940"/>
    <lineage>
        <taxon>Bacteria</taxon>
        <taxon>Pseudomonadati</taxon>
        <taxon>Bacteroidota</taxon>
        <taxon>Cytophagia</taxon>
        <taxon>Cytophagales</taxon>
        <taxon>Hymenobacteraceae</taxon>
        <taxon>Pontibacter</taxon>
    </lineage>
</organism>
<protein>
    <submittedName>
        <fullName evidence="2">Glycosyltransferase</fullName>
    </submittedName>
</protein>
<comment type="caution">
    <text evidence="2">The sequence shown here is derived from an EMBL/GenBank/DDBJ whole genome shotgun (WGS) entry which is preliminary data.</text>
</comment>